<evidence type="ECO:0000313" key="3">
    <source>
        <dbReference type="EMBL" id="MFC4372510.1"/>
    </source>
</evidence>
<dbReference type="Proteomes" id="UP001595844">
    <property type="component" value="Unassembled WGS sequence"/>
</dbReference>
<comment type="caution">
    <text evidence="3">The sequence shown here is derived from an EMBL/GenBank/DDBJ whole genome shotgun (WGS) entry which is preliminary data.</text>
</comment>
<dbReference type="PANTHER" id="PTHR33542">
    <property type="entry name" value="SIROHYDROCHLORIN FERROCHELATASE, CHLOROPLASTIC"/>
    <property type="match status" value="1"/>
</dbReference>
<dbReference type="InterPro" id="IPR050963">
    <property type="entry name" value="Sirohydro_Cobaltochel/CbiX"/>
</dbReference>
<dbReference type="SUPFAM" id="SSF53800">
    <property type="entry name" value="Chelatase"/>
    <property type="match status" value="1"/>
</dbReference>
<evidence type="ECO:0000256" key="1">
    <source>
        <dbReference type="ARBA" id="ARBA00022723"/>
    </source>
</evidence>
<dbReference type="CDD" id="cd03416">
    <property type="entry name" value="CbiX_SirB_N"/>
    <property type="match status" value="1"/>
</dbReference>
<keyword evidence="1" id="KW-0479">Metal-binding</keyword>
<dbReference type="InterPro" id="IPR002762">
    <property type="entry name" value="CbiX-like"/>
</dbReference>
<reference evidence="4" key="1">
    <citation type="journal article" date="2019" name="Int. J. Syst. Evol. Microbiol.">
        <title>The Global Catalogue of Microorganisms (GCM) 10K type strain sequencing project: providing services to taxonomists for standard genome sequencing and annotation.</title>
        <authorList>
            <consortium name="The Broad Institute Genomics Platform"/>
            <consortium name="The Broad Institute Genome Sequencing Center for Infectious Disease"/>
            <person name="Wu L."/>
            <person name="Ma J."/>
        </authorList>
    </citation>
    <scope>NUCLEOTIDE SEQUENCE [LARGE SCALE GENOMIC DNA]</scope>
    <source>
        <strain evidence="4">IBRC-M 10490</strain>
    </source>
</reference>
<gene>
    <name evidence="3" type="ORF">ACFO5K_00220</name>
</gene>
<organism evidence="3 4">
    <name type="scientific">Nocardia halotolerans</name>
    <dbReference type="NCBI Taxonomy" id="1755878"/>
    <lineage>
        <taxon>Bacteria</taxon>
        <taxon>Bacillati</taxon>
        <taxon>Actinomycetota</taxon>
        <taxon>Actinomycetes</taxon>
        <taxon>Mycobacteriales</taxon>
        <taxon>Nocardiaceae</taxon>
        <taxon>Nocardia</taxon>
    </lineage>
</organism>
<name>A0ABV8V9H4_9NOCA</name>
<dbReference type="Pfam" id="PF01903">
    <property type="entry name" value="CbiX"/>
    <property type="match status" value="2"/>
</dbReference>
<keyword evidence="4" id="KW-1185">Reference proteome</keyword>
<evidence type="ECO:0000256" key="2">
    <source>
        <dbReference type="ARBA" id="ARBA00023239"/>
    </source>
</evidence>
<dbReference type="RefSeq" id="WP_378555035.1">
    <property type="nucleotide sequence ID" value="NZ_JBHSDL010000001.1"/>
</dbReference>
<sequence length="310" mass="31948">MYRTLAPLRGAPVVPRGGGGPALIAVAHGSRDPRSAATMTAVVADVAAARPDRTVRLAFLDLSAPSVDQVVDELAAQGHTDVIVVPLLLGNAFHARVDLPALLAEAGRRHPRMRLEQTDVLGRDALLIEALWDRVVAAVAIGGHGAATAGPLAGLPNAHPSRAAGQGNPMADHTRATRLAENVEADGLVGATVESLGIVVAAVGSRQAAANVRTAAVARRLSAATGIRTELCFATVEPGITTAMERLRARGAAHLVVAPWFLAPGLLTDRLLAAAPEVVHADVIGAHPALTEVIWARYDSATATELELSA</sequence>
<keyword evidence="2" id="KW-0456">Lyase</keyword>
<evidence type="ECO:0000313" key="4">
    <source>
        <dbReference type="Proteomes" id="UP001595844"/>
    </source>
</evidence>
<accession>A0ABV8V9H4</accession>
<dbReference type="PANTHER" id="PTHR33542:SF5">
    <property type="entry name" value="FERROCHELATASE CHE1"/>
    <property type="match status" value="1"/>
</dbReference>
<protein>
    <submittedName>
        <fullName evidence="3">Sirohydrochlorin chelatase</fullName>
    </submittedName>
</protein>
<dbReference type="Gene3D" id="3.40.50.1400">
    <property type="match status" value="2"/>
</dbReference>
<proteinExistence type="predicted"/>
<dbReference type="EMBL" id="JBHSDL010000001">
    <property type="protein sequence ID" value="MFC4372510.1"/>
    <property type="molecule type" value="Genomic_DNA"/>
</dbReference>